<sequence length="178" mass="18578">MSSEIAIAWAIFLHFAMISMMAIGGGVITLAPDMQRFVVEVHHWMNDENFVAAFTIAQASPGPNFLFATLVGLQAAGLLGALAATLAITMPPATLTLVALRASVKHGDSALGRTVKAALSPLSVGMMLATAWSLARVVDNSWGSAVLTVLTVIVVMTRNLNPVWLIGIGALVGIAGWV</sequence>
<keyword evidence="5 7" id="KW-1133">Transmembrane helix</keyword>
<comment type="subcellular location">
    <subcellularLocation>
        <location evidence="1">Cell membrane</location>
        <topology evidence="1">Multi-pass membrane protein</topology>
    </subcellularLocation>
</comment>
<feature type="transmembrane region" description="Helical" evidence="7">
    <location>
        <begin position="6"/>
        <end position="30"/>
    </location>
</feature>
<protein>
    <submittedName>
        <fullName evidence="8">Chromate transport protein</fullName>
    </submittedName>
</protein>
<evidence type="ECO:0000256" key="2">
    <source>
        <dbReference type="ARBA" id="ARBA00005262"/>
    </source>
</evidence>
<dbReference type="EMBL" id="MLJW01000073">
    <property type="protein sequence ID" value="OIR02639.1"/>
    <property type="molecule type" value="Genomic_DNA"/>
</dbReference>
<name>A0A1J5S307_9ZZZZ</name>
<evidence type="ECO:0000256" key="3">
    <source>
        <dbReference type="ARBA" id="ARBA00022475"/>
    </source>
</evidence>
<gene>
    <name evidence="8" type="primary">chrA1_3</name>
    <name evidence="8" type="ORF">GALL_153530</name>
</gene>
<dbReference type="InterPro" id="IPR003370">
    <property type="entry name" value="Chromate_transpt"/>
</dbReference>
<dbReference type="InterPro" id="IPR052518">
    <property type="entry name" value="CHR_Transporter"/>
</dbReference>
<comment type="caution">
    <text evidence="8">The sequence shown here is derived from an EMBL/GenBank/DDBJ whole genome shotgun (WGS) entry which is preliminary data.</text>
</comment>
<evidence type="ECO:0000313" key="8">
    <source>
        <dbReference type="EMBL" id="OIR02639.1"/>
    </source>
</evidence>
<feature type="transmembrane region" description="Helical" evidence="7">
    <location>
        <begin position="141"/>
        <end position="160"/>
    </location>
</feature>
<keyword evidence="3" id="KW-1003">Cell membrane</keyword>
<dbReference type="GO" id="GO:0005886">
    <property type="term" value="C:plasma membrane"/>
    <property type="evidence" value="ECO:0007669"/>
    <property type="project" value="UniProtKB-SubCell"/>
</dbReference>
<evidence type="ECO:0000256" key="4">
    <source>
        <dbReference type="ARBA" id="ARBA00022692"/>
    </source>
</evidence>
<dbReference type="AlphaFoldDB" id="A0A1J5S307"/>
<dbReference type="GO" id="GO:0015109">
    <property type="term" value="F:chromate transmembrane transporter activity"/>
    <property type="evidence" value="ECO:0007669"/>
    <property type="project" value="InterPro"/>
</dbReference>
<dbReference type="Pfam" id="PF02417">
    <property type="entry name" value="Chromate_transp"/>
    <property type="match status" value="1"/>
</dbReference>
<evidence type="ECO:0000256" key="6">
    <source>
        <dbReference type="ARBA" id="ARBA00023136"/>
    </source>
</evidence>
<reference evidence="8" key="1">
    <citation type="submission" date="2016-10" db="EMBL/GenBank/DDBJ databases">
        <title>Sequence of Gallionella enrichment culture.</title>
        <authorList>
            <person name="Poehlein A."/>
            <person name="Muehling M."/>
            <person name="Daniel R."/>
        </authorList>
    </citation>
    <scope>NUCLEOTIDE SEQUENCE</scope>
</reference>
<feature type="transmembrane region" description="Helical" evidence="7">
    <location>
        <begin position="79"/>
        <end position="102"/>
    </location>
</feature>
<accession>A0A1J5S307</accession>
<organism evidence="8">
    <name type="scientific">mine drainage metagenome</name>
    <dbReference type="NCBI Taxonomy" id="410659"/>
    <lineage>
        <taxon>unclassified sequences</taxon>
        <taxon>metagenomes</taxon>
        <taxon>ecological metagenomes</taxon>
    </lineage>
</organism>
<dbReference type="PANTHER" id="PTHR43663:SF1">
    <property type="entry name" value="CHROMATE TRANSPORTER"/>
    <property type="match status" value="1"/>
</dbReference>
<keyword evidence="6 7" id="KW-0472">Membrane</keyword>
<evidence type="ECO:0000256" key="1">
    <source>
        <dbReference type="ARBA" id="ARBA00004651"/>
    </source>
</evidence>
<dbReference type="PANTHER" id="PTHR43663">
    <property type="entry name" value="CHROMATE TRANSPORT PROTEIN-RELATED"/>
    <property type="match status" value="1"/>
</dbReference>
<evidence type="ECO:0000256" key="5">
    <source>
        <dbReference type="ARBA" id="ARBA00022989"/>
    </source>
</evidence>
<proteinExistence type="inferred from homology"/>
<evidence type="ECO:0000256" key="7">
    <source>
        <dbReference type="SAM" id="Phobius"/>
    </source>
</evidence>
<keyword evidence="4 7" id="KW-0812">Transmembrane</keyword>
<comment type="similarity">
    <text evidence="2">Belongs to the chromate ion transporter (CHR) (TC 2.A.51) family.</text>
</comment>
<feature type="transmembrane region" description="Helical" evidence="7">
    <location>
        <begin position="50"/>
        <end position="73"/>
    </location>
</feature>